<evidence type="ECO:0000313" key="2">
    <source>
        <dbReference type="Proteomes" id="UP000013084"/>
    </source>
</evidence>
<accession>N9RJJ9</accession>
<organism evidence="1 2">
    <name type="scientific">Acinetobacter higginsii</name>
    <dbReference type="NCBI Taxonomy" id="70347"/>
    <lineage>
        <taxon>Bacteria</taxon>
        <taxon>Pseudomonadati</taxon>
        <taxon>Pseudomonadota</taxon>
        <taxon>Gammaproteobacteria</taxon>
        <taxon>Moraxellales</taxon>
        <taxon>Moraxellaceae</taxon>
        <taxon>Acinetobacter</taxon>
    </lineage>
</organism>
<dbReference type="PROSITE" id="PS51257">
    <property type="entry name" value="PROKAR_LIPOPROTEIN"/>
    <property type="match status" value="1"/>
</dbReference>
<evidence type="ECO:0008006" key="3">
    <source>
        <dbReference type="Google" id="ProtNLM"/>
    </source>
</evidence>
<dbReference type="Proteomes" id="UP000013084">
    <property type="component" value="Unassembled WGS sequence"/>
</dbReference>
<evidence type="ECO:0000313" key="1">
    <source>
        <dbReference type="EMBL" id="ENX58153.1"/>
    </source>
</evidence>
<name>N9RJJ9_9GAMM</name>
<sequence length="377" mass="40358">MKKLFLLAILLGLSGCGDNNQSDTQTNTQTSTLQKAEATPIVANYSLAALPRTFGAIAPLAGWNVTKSTVMGASTLIDAAKGSMTSAALITPNAKQVAEVLRGGAAGIALSIAVDQLLDAVDWVLDPENNQIKYHERDPIKPPNLPFYYRSSFPLEGNYVYGATKVQLCNKMVAIANGINNGYSYELTGINGQNSGQCVVKMTRIRDGEKSNGAFSYTSIDNNSYDPKKLDKALSLETVAEQVISNADAGSLDAQVATNLAAQNILNDVVQAEPVVQELENNADDKCPSGIVKNGSCWVCERDQYYPMSRATRDAKTATRGKSCKDVTDTATKTANAALFRNLINARIQENACWSPPDPNHAIALVDAQNALSLCEN</sequence>
<dbReference type="PATRIC" id="fig|1217700.3.peg.2476"/>
<protein>
    <recommendedName>
        <fullName evidence="3">Lipoprotein</fullName>
    </recommendedName>
</protein>
<proteinExistence type="predicted"/>
<comment type="caution">
    <text evidence="1">The sequence shown here is derived from an EMBL/GenBank/DDBJ whole genome shotgun (WGS) entry which is preliminary data.</text>
</comment>
<gene>
    <name evidence="1" type="ORF">F902_02553</name>
</gene>
<dbReference type="AlphaFoldDB" id="N9RJJ9"/>
<dbReference type="HOGENOM" id="CLU_743200_0_0_6"/>
<reference evidence="1 2" key="1">
    <citation type="submission" date="2013-02" db="EMBL/GenBank/DDBJ databases">
        <title>The Genome Sequence of Acinetobacter sp. CIP 70.18.</title>
        <authorList>
            <consortium name="The Broad Institute Genome Sequencing Platform"/>
            <consortium name="The Broad Institute Genome Sequencing Center for Infectious Disease"/>
            <person name="Cerqueira G."/>
            <person name="Feldgarden M."/>
            <person name="Courvalin P."/>
            <person name="Perichon B."/>
            <person name="Grillot-Courvalin C."/>
            <person name="Clermont D."/>
            <person name="Rocha E."/>
            <person name="Yoon E.-J."/>
            <person name="Nemec A."/>
            <person name="Walker B."/>
            <person name="Young S.K."/>
            <person name="Zeng Q."/>
            <person name="Gargeya S."/>
            <person name="Fitzgerald M."/>
            <person name="Haas B."/>
            <person name="Abouelleil A."/>
            <person name="Alvarado L."/>
            <person name="Arachchi H.M."/>
            <person name="Berlin A.M."/>
            <person name="Chapman S.B."/>
            <person name="Dewar J."/>
            <person name="Goldberg J."/>
            <person name="Griggs A."/>
            <person name="Gujja S."/>
            <person name="Hansen M."/>
            <person name="Howarth C."/>
            <person name="Imamovic A."/>
            <person name="Larimer J."/>
            <person name="McCowan C."/>
            <person name="Murphy C."/>
            <person name="Neiman D."/>
            <person name="Pearson M."/>
            <person name="Priest M."/>
            <person name="Roberts A."/>
            <person name="Saif S."/>
            <person name="Shea T."/>
            <person name="Sisk P."/>
            <person name="Sykes S."/>
            <person name="Wortman J."/>
            <person name="Nusbaum C."/>
            <person name="Birren B."/>
        </authorList>
    </citation>
    <scope>NUCLEOTIDE SEQUENCE [LARGE SCALE GENOMIC DNA]</scope>
    <source>
        <strain evidence="1 2">CIP 70.18</strain>
    </source>
</reference>
<dbReference type="OrthoDB" id="6687017at2"/>
<dbReference type="EMBL" id="APRN01000036">
    <property type="protein sequence ID" value="ENX58153.1"/>
    <property type="molecule type" value="Genomic_DNA"/>
</dbReference>
<keyword evidence="2" id="KW-1185">Reference proteome</keyword>
<dbReference type="RefSeq" id="WP_005203857.1">
    <property type="nucleotide sequence ID" value="NZ_KB850072.1"/>
</dbReference>